<dbReference type="InterPro" id="IPR004158">
    <property type="entry name" value="DUF247_pln"/>
</dbReference>
<evidence type="ECO:0000313" key="3">
    <source>
        <dbReference type="Proteomes" id="UP000467841"/>
    </source>
</evidence>
<keyword evidence="3" id="KW-1185">Reference proteome</keyword>
<dbReference type="PANTHER" id="PTHR31170">
    <property type="entry name" value="BNAC04G53230D PROTEIN"/>
    <property type="match status" value="1"/>
</dbReference>
<reference evidence="2" key="1">
    <citation type="submission" date="2020-01" db="EMBL/GenBank/DDBJ databases">
        <authorList>
            <person name="Mishra B."/>
        </authorList>
    </citation>
    <scope>NUCLEOTIDE SEQUENCE [LARGE SCALE GENOMIC DNA]</scope>
</reference>
<dbReference type="Proteomes" id="UP000467841">
    <property type="component" value="Unassembled WGS sequence"/>
</dbReference>
<gene>
    <name evidence="2" type="ORF">MERR_LOCUS20079</name>
</gene>
<name>A0A6D2J1E7_9BRAS</name>
<dbReference type="OrthoDB" id="591587at2759"/>
<protein>
    <submittedName>
        <fullName evidence="2">Uncharacterized protein</fullName>
    </submittedName>
</protein>
<evidence type="ECO:0000313" key="2">
    <source>
        <dbReference type="EMBL" id="CAA7032844.1"/>
    </source>
</evidence>
<dbReference type="EMBL" id="CACVBM020001129">
    <property type="protein sequence ID" value="CAA7032844.1"/>
    <property type="molecule type" value="Genomic_DNA"/>
</dbReference>
<dbReference type="AlphaFoldDB" id="A0A6D2J1E7"/>
<organism evidence="2 3">
    <name type="scientific">Microthlaspi erraticum</name>
    <dbReference type="NCBI Taxonomy" id="1685480"/>
    <lineage>
        <taxon>Eukaryota</taxon>
        <taxon>Viridiplantae</taxon>
        <taxon>Streptophyta</taxon>
        <taxon>Embryophyta</taxon>
        <taxon>Tracheophyta</taxon>
        <taxon>Spermatophyta</taxon>
        <taxon>Magnoliopsida</taxon>
        <taxon>eudicotyledons</taxon>
        <taxon>Gunneridae</taxon>
        <taxon>Pentapetalae</taxon>
        <taxon>rosids</taxon>
        <taxon>malvids</taxon>
        <taxon>Brassicales</taxon>
        <taxon>Brassicaceae</taxon>
        <taxon>Coluteocarpeae</taxon>
        <taxon>Microthlaspi</taxon>
    </lineage>
</organism>
<proteinExistence type="predicted"/>
<accession>A0A6D2J1E7</accession>
<evidence type="ECO:0000256" key="1">
    <source>
        <dbReference type="SAM" id="MobiDB-lite"/>
    </source>
</evidence>
<comment type="caution">
    <text evidence="2">The sequence shown here is derived from an EMBL/GenBank/DDBJ whole genome shotgun (WGS) entry which is preliminary data.</text>
</comment>
<sequence length="152" mass="17350">MDSTGLSRKFKSKSTTEPKGYPGMWQFPKDPTSVASTESLKDFVECVRVESLQGPAQREFKHFEHMFNADKLHSGGVKFEALEEEFLEVRFENGCLKMPRLLIHDTSEMTLRNIMALEQCHYPYTAHVCSYVTSWITSSTPIKMSSCLSRKG</sequence>
<feature type="region of interest" description="Disordered" evidence="1">
    <location>
        <begin position="1"/>
        <end position="28"/>
    </location>
</feature>
<dbReference type="PANTHER" id="PTHR31170:SF9">
    <property type="entry name" value="PROTEIN, PUTATIVE (DUF247)-RELATED"/>
    <property type="match status" value="1"/>
</dbReference>
<dbReference type="Pfam" id="PF03140">
    <property type="entry name" value="DUF247"/>
    <property type="match status" value="1"/>
</dbReference>